<protein>
    <submittedName>
        <fullName evidence="2">DinB family protein</fullName>
    </submittedName>
</protein>
<evidence type="ECO:0000259" key="1">
    <source>
        <dbReference type="Pfam" id="PF12867"/>
    </source>
</evidence>
<dbReference type="InterPro" id="IPR024775">
    <property type="entry name" value="DinB-like"/>
</dbReference>
<accession>A0A561VMH0</accession>
<gene>
    <name evidence="2" type="ORF">FHX34_105665</name>
</gene>
<comment type="caution">
    <text evidence="2">The sequence shown here is derived from an EMBL/GenBank/DDBJ whole genome shotgun (WGS) entry which is preliminary data.</text>
</comment>
<name>A0A561VMH0_ACTTI</name>
<evidence type="ECO:0000313" key="2">
    <source>
        <dbReference type="EMBL" id="TWG12797.1"/>
    </source>
</evidence>
<dbReference type="Pfam" id="PF12867">
    <property type="entry name" value="DinB_2"/>
    <property type="match status" value="1"/>
</dbReference>
<organism evidence="2 3">
    <name type="scientific">Actinoplanes teichomyceticus</name>
    <dbReference type="NCBI Taxonomy" id="1867"/>
    <lineage>
        <taxon>Bacteria</taxon>
        <taxon>Bacillati</taxon>
        <taxon>Actinomycetota</taxon>
        <taxon>Actinomycetes</taxon>
        <taxon>Micromonosporales</taxon>
        <taxon>Micromonosporaceae</taxon>
        <taxon>Actinoplanes</taxon>
    </lineage>
</organism>
<evidence type="ECO:0000313" key="3">
    <source>
        <dbReference type="Proteomes" id="UP000320239"/>
    </source>
</evidence>
<dbReference type="AlphaFoldDB" id="A0A561VMH0"/>
<dbReference type="Proteomes" id="UP000320239">
    <property type="component" value="Unassembled WGS sequence"/>
</dbReference>
<dbReference type="SUPFAM" id="SSF109854">
    <property type="entry name" value="DinB/YfiT-like putative metalloenzymes"/>
    <property type="match status" value="1"/>
</dbReference>
<keyword evidence="3" id="KW-1185">Reference proteome</keyword>
<proteinExistence type="predicted"/>
<dbReference type="Gene3D" id="1.20.120.450">
    <property type="entry name" value="dinb family like domain"/>
    <property type="match status" value="1"/>
</dbReference>
<reference evidence="2 3" key="1">
    <citation type="submission" date="2019-06" db="EMBL/GenBank/DDBJ databases">
        <title>Sequencing the genomes of 1000 actinobacteria strains.</title>
        <authorList>
            <person name="Klenk H.-P."/>
        </authorList>
    </citation>
    <scope>NUCLEOTIDE SEQUENCE [LARGE SCALE GENOMIC DNA]</scope>
    <source>
        <strain evidence="2 3">DSM 43866</strain>
    </source>
</reference>
<sequence>MLARDDVAVRPAPAVWSPLEYACHVRDVFVVFADRATLMLTEDGPRFADWDQDAAAIAGRYWEQDPHRVAEELAEQGSHLSAVFAAVPPQSWARTGLRSNGSSFTVDSLGRYLLHDVVHHVADVSG</sequence>
<dbReference type="EMBL" id="VIWY01000005">
    <property type="protein sequence ID" value="TWG12797.1"/>
    <property type="molecule type" value="Genomic_DNA"/>
</dbReference>
<feature type="domain" description="DinB-like" evidence="1">
    <location>
        <begin position="5"/>
        <end position="122"/>
    </location>
</feature>
<dbReference type="InterPro" id="IPR034660">
    <property type="entry name" value="DinB/YfiT-like"/>
</dbReference>